<reference evidence="1 2" key="1">
    <citation type="submission" date="2016-11" db="EMBL/GenBank/DDBJ databases">
        <authorList>
            <person name="Jaros S."/>
            <person name="Januszkiewicz K."/>
            <person name="Wedrychowicz H."/>
        </authorList>
    </citation>
    <scope>NUCLEOTIDE SEQUENCE [LARGE SCALE GENOMIC DNA]</scope>
    <source>
        <strain evidence="1 2">OK807</strain>
    </source>
</reference>
<gene>
    <name evidence="1" type="ORF">SAMN02787144_10558</name>
</gene>
<evidence type="ECO:0000313" key="1">
    <source>
        <dbReference type="EMBL" id="SFY44901.1"/>
    </source>
</evidence>
<evidence type="ECO:0000313" key="2">
    <source>
        <dbReference type="Proteomes" id="UP000181909"/>
    </source>
</evidence>
<dbReference type="Proteomes" id="UP000181909">
    <property type="component" value="Unassembled WGS sequence"/>
</dbReference>
<proteinExistence type="predicted"/>
<accession>A0A1K2FCX3</accession>
<dbReference type="RefSeq" id="WP_072489629.1">
    <property type="nucleotide sequence ID" value="NZ_FPJO01000055.1"/>
</dbReference>
<dbReference type="NCBIfam" id="TIGR04267">
    <property type="entry name" value="mod_HExxH"/>
    <property type="match status" value="1"/>
</dbReference>
<sequence length="254" mass="27808">MYFLYKGAGAPASPPRVARWLKEAGAPQPTEAYRGPDVPAWLKDGLQDVLRSLKRGETQAGSVVTSLPSNVRDALRLARRALSTTWVEAWDEHNMLVQYLVFTCGPLRSATLQATFGVVYAELEEASDPLRMYELLLHETAHHALALKEQFTQFLDNPNAVGTHALRPDPRPLRGVLHAAFVMCRLAEGLGRYLEAHPSGGPLDGCPVRERHAFALKSLCEALTVLDDTAVWTEDGCALRATLGVCLEREGAPA</sequence>
<dbReference type="STRING" id="1893.SAMN02787144_10558"/>
<dbReference type="AlphaFoldDB" id="A0A1K2FCX3"/>
<name>A0A1K2FCX3_STRAR</name>
<protein>
    <submittedName>
        <fullName evidence="1">HEXXH motif-containing protein</fullName>
    </submittedName>
</protein>
<dbReference type="OrthoDB" id="9769264at2"/>
<organism evidence="1 2">
    <name type="scientific">Streptomyces atratus</name>
    <dbReference type="NCBI Taxonomy" id="1893"/>
    <lineage>
        <taxon>Bacteria</taxon>
        <taxon>Bacillati</taxon>
        <taxon>Actinomycetota</taxon>
        <taxon>Actinomycetes</taxon>
        <taxon>Kitasatosporales</taxon>
        <taxon>Streptomycetaceae</taxon>
        <taxon>Streptomyces</taxon>
    </lineage>
</organism>
<dbReference type="InterPro" id="IPR026337">
    <property type="entry name" value="AKG_HExxH"/>
</dbReference>
<dbReference type="EMBL" id="FPJO01000055">
    <property type="protein sequence ID" value="SFY44901.1"/>
    <property type="molecule type" value="Genomic_DNA"/>
</dbReference>